<dbReference type="EMBL" id="BIFS01000001">
    <property type="protein sequence ID" value="GCE18356.1"/>
    <property type="molecule type" value="Genomic_DNA"/>
</dbReference>
<dbReference type="AlphaFoldDB" id="A0A402AGX9"/>
<dbReference type="Gene3D" id="3.30.450.40">
    <property type="match status" value="1"/>
</dbReference>
<evidence type="ECO:0000313" key="1">
    <source>
        <dbReference type="EMBL" id="GCE18356.1"/>
    </source>
</evidence>
<evidence type="ECO:0008006" key="3">
    <source>
        <dbReference type="Google" id="ProtNLM"/>
    </source>
</evidence>
<dbReference type="Proteomes" id="UP000287188">
    <property type="component" value="Unassembled WGS sequence"/>
</dbReference>
<keyword evidence="2" id="KW-1185">Reference proteome</keyword>
<dbReference type="RefSeq" id="WP_126549907.1">
    <property type="nucleotide sequence ID" value="NZ_BIFS01000001.1"/>
</dbReference>
<protein>
    <recommendedName>
        <fullName evidence="3">GAF domain-containing protein</fullName>
    </recommendedName>
</protein>
<proteinExistence type="predicted"/>
<dbReference type="OrthoDB" id="145547at2"/>
<name>A0A402AGX9_9CHLR</name>
<sequence length="329" mass="37652">MREPLTWRELLGEIVKNTQERQLILQELHISLLTLQRWIEGESSPGPRQMRQLIDLFPQYRQQLLPLVIREYESINNPFSISDENVEIPATFYARVLSGSSTVSDAIRFWMLSSLIIQQALAQLDPYRQGLALRIVRCMPPQADGKVYSLLECYGQGTTPWKNNLEAEAILLGVESLAGQAVIMRKVIGVHPYNPDQSNYTINGTTGLRNFSASAYPIQHSNRVAGCLIVTSAQADYFTPALHTLAQHYADLLAIAFYSTDFYEAHHIYLHFMPAPDEQRQYLSSFRQRVAAILRDALQQKQQIDTHLAELRVWQQFEAEFLTQTMPKK</sequence>
<organism evidence="1 2">
    <name type="scientific">Dictyobacter kobayashii</name>
    <dbReference type="NCBI Taxonomy" id="2014872"/>
    <lineage>
        <taxon>Bacteria</taxon>
        <taxon>Bacillati</taxon>
        <taxon>Chloroflexota</taxon>
        <taxon>Ktedonobacteria</taxon>
        <taxon>Ktedonobacterales</taxon>
        <taxon>Dictyobacteraceae</taxon>
        <taxon>Dictyobacter</taxon>
    </lineage>
</organism>
<reference evidence="2" key="1">
    <citation type="submission" date="2018-12" db="EMBL/GenBank/DDBJ databases">
        <title>Tengunoibacter tsumagoiensis gen. nov., sp. nov., Dictyobacter kobayashii sp. nov., D. alpinus sp. nov., and D. joshuensis sp. nov. and description of Dictyobacteraceae fam. nov. within the order Ktedonobacterales isolated from Tengu-no-mugimeshi.</title>
        <authorList>
            <person name="Wang C.M."/>
            <person name="Zheng Y."/>
            <person name="Sakai Y."/>
            <person name="Toyoda A."/>
            <person name="Minakuchi Y."/>
            <person name="Abe K."/>
            <person name="Yokota A."/>
            <person name="Yabe S."/>
        </authorList>
    </citation>
    <scope>NUCLEOTIDE SEQUENCE [LARGE SCALE GENOMIC DNA]</scope>
    <source>
        <strain evidence="2">Uno11</strain>
    </source>
</reference>
<comment type="caution">
    <text evidence="1">The sequence shown here is derived from an EMBL/GenBank/DDBJ whole genome shotgun (WGS) entry which is preliminary data.</text>
</comment>
<dbReference type="SUPFAM" id="SSF55781">
    <property type="entry name" value="GAF domain-like"/>
    <property type="match status" value="1"/>
</dbReference>
<evidence type="ECO:0000313" key="2">
    <source>
        <dbReference type="Proteomes" id="UP000287188"/>
    </source>
</evidence>
<dbReference type="InterPro" id="IPR029016">
    <property type="entry name" value="GAF-like_dom_sf"/>
</dbReference>
<gene>
    <name evidence="1" type="ORF">KDK_21560</name>
</gene>
<accession>A0A402AGX9</accession>